<dbReference type="PANTHER" id="PTHR46494:SF1">
    <property type="entry name" value="CORA FAMILY METAL ION TRANSPORTER (EUROFUNG)"/>
    <property type="match status" value="1"/>
</dbReference>
<dbReference type="AlphaFoldDB" id="A0A0B2A5Q4"/>
<keyword evidence="4" id="KW-1003">Cell membrane</keyword>
<dbReference type="Proteomes" id="UP000031030">
    <property type="component" value="Unassembled WGS sequence"/>
</dbReference>
<evidence type="ECO:0000256" key="1">
    <source>
        <dbReference type="ARBA" id="ARBA00004651"/>
    </source>
</evidence>
<proteinExistence type="inferred from homology"/>
<sequence>MRILDTIDDELIAQLRRDHEFFWLDATGLTPADIQRLGILLGLHPLAVEDSVKFGQRPKLDAYGDTALLVLEGGVAAQPEDENEHPLEEIHCHLSGDFVVTLHRNPSPDLAALKTVFARHTSTRSEQYHVYKIIDVVVDSFFPILADLDEEINDLEDAIVSGAGKRELAETFRLKRLLLRLRKAVVPMRDVFAREIEVIADLAGLEADSHDYFRDVYDHLIRITDELDSYHEMVAGCTDLYLSTVANKQGETSKQLTIIASIFLPLSFLTGFFGMNFSWEVGHVLVGPWAFFVLGLGTMAASAGLMWAWFRRKGWTRSDG</sequence>
<dbReference type="OrthoDB" id="9803416at2"/>
<protein>
    <submittedName>
        <fullName evidence="9">Magnesium transporter CorA</fullName>
    </submittedName>
</protein>
<comment type="caution">
    <text evidence="9">The sequence shown here is derived from an EMBL/GenBank/DDBJ whole genome shotgun (WGS) entry which is preliminary data.</text>
</comment>
<dbReference type="InterPro" id="IPR045863">
    <property type="entry name" value="CorA_TM1_TM2"/>
</dbReference>
<organism evidence="9 10">
    <name type="scientific">Microbacterium mangrovi</name>
    <dbReference type="NCBI Taxonomy" id="1348253"/>
    <lineage>
        <taxon>Bacteria</taxon>
        <taxon>Bacillati</taxon>
        <taxon>Actinomycetota</taxon>
        <taxon>Actinomycetes</taxon>
        <taxon>Micrococcales</taxon>
        <taxon>Microbacteriaceae</taxon>
        <taxon>Microbacterium</taxon>
    </lineage>
</organism>
<reference evidence="9 10" key="1">
    <citation type="submission" date="2014-11" db="EMBL/GenBank/DDBJ databases">
        <title>Genome sequence of Microbacterium mangrovi MUSC 115(T).</title>
        <authorList>
            <person name="Lee L.-H."/>
        </authorList>
    </citation>
    <scope>NUCLEOTIDE SEQUENCE [LARGE SCALE GENOMIC DNA]</scope>
    <source>
        <strain evidence="9 10">MUSC 115</strain>
    </source>
</reference>
<dbReference type="CDD" id="cd12822">
    <property type="entry name" value="TmCorA-like"/>
    <property type="match status" value="1"/>
</dbReference>
<evidence type="ECO:0000256" key="7">
    <source>
        <dbReference type="ARBA" id="ARBA00023136"/>
    </source>
</evidence>
<evidence type="ECO:0000313" key="10">
    <source>
        <dbReference type="Proteomes" id="UP000031030"/>
    </source>
</evidence>
<evidence type="ECO:0000256" key="6">
    <source>
        <dbReference type="ARBA" id="ARBA00022989"/>
    </source>
</evidence>
<dbReference type="GO" id="GO:0000287">
    <property type="term" value="F:magnesium ion binding"/>
    <property type="evidence" value="ECO:0007669"/>
    <property type="project" value="TreeGrafter"/>
</dbReference>
<feature type="transmembrane region" description="Helical" evidence="8">
    <location>
        <begin position="289"/>
        <end position="310"/>
    </location>
</feature>
<dbReference type="Pfam" id="PF01544">
    <property type="entry name" value="CorA"/>
    <property type="match status" value="1"/>
</dbReference>
<keyword evidence="3" id="KW-0813">Transport</keyword>
<dbReference type="RefSeq" id="WP_039399858.1">
    <property type="nucleotide sequence ID" value="NZ_JTDK01000011.1"/>
</dbReference>
<dbReference type="PANTHER" id="PTHR46494">
    <property type="entry name" value="CORA FAMILY METAL ION TRANSPORTER (EUROFUNG)"/>
    <property type="match status" value="1"/>
</dbReference>
<keyword evidence="6 8" id="KW-1133">Transmembrane helix</keyword>
<name>A0A0B2A5Q4_9MICO</name>
<dbReference type="STRING" id="1348253.LK09_12435"/>
<evidence type="ECO:0000256" key="3">
    <source>
        <dbReference type="ARBA" id="ARBA00022448"/>
    </source>
</evidence>
<comment type="similarity">
    <text evidence="2">Belongs to the CorA metal ion transporter (MIT) (TC 1.A.35) family.</text>
</comment>
<evidence type="ECO:0000313" key="9">
    <source>
        <dbReference type="EMBL" id="KHK97089.1"/>
    </source>
</evidence>
<feature type="transmembrane region" description="Helical" evidence="8">
    <location>
        <begin position="256"/>
        <end position="277"/>
    </location>
</feature>
<keyword evidence="7 8" id="KW-0472">Membrane</keyword>
<dbReference type="GO" id="GO:0050897">
    <property type="term" value="F:cobalt ion binding"/>
    <property type="evidence" value="ECO:0007669"/>
    <property type="project" value="TreeGrafter"/>
</dbReference>
<dbReference type="SUPFAM" id="SSF143865">
    <property type="entry name" value="CorA soluble domain-like"/>
    <property type="match status" value="1"/>
</dbReference>
<keyword evidence="10" id="KW-1185">Reference proteome</keyword>
<evidence type="ECO:0000256" key="2">
    <source>
        <dbReference type="ARBA" id="ARBA00009765"/>
    </source>
</evidence>
<dbReference type="GO" id="GO:0005886">
    <property type="term" value="C:plasma membrane"/>
    <property type="evidence" value="ECO:0007669"/>
    <property type="project" value="UniProtKB-SubCell"/>
</dbReference>
<comment type="subcellular location">
    <subcellularLocation>
        <location evidence="1">Cell membrane</location>
        <topology evidence="1">Multi-pass membrane protein</topology>
    </subcellularLocation>
</comment>
<keyword evidence="5 8" id="KW-0812">Transmembrane</keyword>
<evidence type="ECO:0000256" key="5">
    <source>
        <dbReference type="ARBA" id="ARBA00022692"/>
    </source>
</evidence>
<dbReference type="EMBL" id="JTDK01000011">
    <property type="protein sequence ID" value="KHK97089.1"/>
    <property type="molecule type" value="Genomic_DNA"/>
</dbReference>
<dbReference type="InterPro" id="IPR045861">
    <property type="entry name" value="CorA_cytoplasmic_dom"/>
</dbReference>
<gene>
    <name evidence="9" type="ORF">LK09_12435</name>
</gene>
<dbReference type="Gene3D" id="1.20.58.340">
    <property type="entry name" value="Magnesium transport protein CorA, transmembrane region"/>
    <property type="match status" value="2"/>
</dbReference>
<evidence type="ECO:0000256" key="4">
    <source>
        <dbReference type="ARBA" id="ARBA00022475"/>
    </source>
</evidence>
<evidence type="ECO:0000256" key="8">
    <source>
        <dbReference type="SAM" id="Phobius"/>
    </source>
</evidence>
<dbReference type="SUPFAM" id="SSF144083">
    <property type="entry name" value="Magnesium transport protein CorA, transmembrane region"/>
    <property type="match status" value="1"/>
</dbReference>
<dbReference type="GO" id="GO:0015095">
    <property type="term" value="F:magnesium ion transmembrane transporter activity"/>
    <property type="evidence" value="ECO:0007669"/>
    <property type="project" value="TreeGrafter"/>
</dbReference>
<dbReference type="InterPro" id="IPR002523">
    <property type="entry name" value="MgTranspt_CorA/ZnTranspt_ZntB"/>
</dbReference>
<dbReference type="Gene3D" id="3.30.460.20">
    <property type="entry name" value="CorA soluble domain-like"/>
    <property type="match status" value="1"/>
</dbReference>
<dbReference type="GO" id="GO:0015087">
    <property type="term" value="F:cobalt ion transmembrane transporter activity"/>
    <property type="evidence" value="ECO:0007669"/>
    <property type="project" value="TreeGrafter"/>
</dbReference>
<accession>A0A0B2A5Q4</accession>